<dbReference type="InterPro" id="IPR056764">
    <property type="entry name" value="LbH_EIF2B3/5"/>
</dbReference>
<evidence type="ECO:0000256" key="6">
    <source>
        <dbReference type="ARBA" id="ARBA00044196"/>
    </source>
</evidence>
<feature type="region of interest" description="Disordered" evidence="10">
    <location>
        <begin position="507"/>
        <end position="537"/>
    </location>
</feature>
<evidence type="ECO:0000259" key="11">
    <source>
        <dbReference type="Pfam" id="PF00483"/>
    </source>
</evidence>
<dbReference type="FunCoup" id="A0A286UFQ9">
    <property type="interactions" value="340"/>
</dbReference>
<keyword evidence="14" id="KW-1185">Reference proteome</keyword>
<comment type="similarity">
    <text evidence="2">Belongs to the eIF-2B gamma/epsilon subunits family.</text>
</comment>
<dbReference type="Proteomes" id="UP000217199">
    <property type="component" value="Unassembled WGS sequence"/>
</dbReference>
<dbReference type="STRING" id="2282107.A0A286UFQ9"/>
<protein>
    <recommendedName>
        <fullName evidence="6">Translation initiation factor eIF2B subunit gamma</fullName>
    </recommendedName>
    <alternativeName>
        <fullName evidence="7">eIF2B GDP-GTP exchange factor subunit gamma</fullName>
    </alternativeName>
</protein>
<feature type="domain" description="EIF2B subunit epsilon/gamma LbH" evidence="12">
    <location>
        <begin position="412"/>
        <end position="491"/>
    </location>
</feature>
<gene>
    <name evidence="13" type="ORF">PNOK_0521000</name>
</gene>
<dbReference type="SUPFAM" id="SSF53448">
    <property type="entry name" value="Nucleotide-diphospho-sugar transferases"/>
    <property type="match status" value="1"/>
</dbReference>
<dbReference type="AlphaFoldDB" id="A0A286UFQ9"/>
<dbReference type="GO" id="GO:0003743">
    <property type="term" value="F:translation initiation factor activity"/>
    <property type="evidence" value="ECO:0007669"/>
    <property type="project" value="UniProtKB-KW"/>
</dbReference>
<dbReference type="GO" id="GO:0016746">
    <property type="term" value="F:acyltransferase activity"/>
    <property type="evidence" value="ECO:0007669"/>
    <property type="project" value="UniProtKB-KW"/>
</dbReference>
<feature type="compositionally biased region" description="Acidic residues" evidence="10">
    <location>
        <begin position="520"/>
        <end position="537"/>
    </location>
</feature>
<reference evidence="13 14" key="1">
    <citation type="journal article" date="2017" name="Mol. Ecol.">
        <title>Comparative and population genomic landscape of Phellinus noxius: A hypervariable fungus causing root rot in trees.</title>
        <authorList>
            <person name="Chung C.L."/>
            <person name="Lee T.J."/>
            <person name="Akiba M."/>
            <person name="Lee H.H."/>
            <person name="Kuo T.H."/>
            <person name="Liu D."/>
            <person name="Ke H.M."/>
            <person name="Yokoi T."/>
            <person name="Roa M.B."/>
            <person name="Lu M.J."/>
            <person name="Chang Y.Y."/>
            <person name="Ann P.J."/>
            <person name="Tsai J.N."/>
            <person name="Chen C.Y."/>
            <person name="Tzean S.S."/>
            <person name="Ota Y."/>
            <person name="Hattori T."/>
            <person name="Sahashi N."/>
            <person name="Liou R.F."/>
            <person name="Kikuchi T."/>
            <person name="Tsai I.J."/>
        </authorList>
    </citation>
    <scope>NUCLEOTIDE SEQUENCE [LARGE SCALE GENOMIC DNA]</scope>
    <source>
        <strain evidence="13 14">FFPRI411160</strain>
    </source>
</reference>
<dbReference type="PANTHER" id="PTHR45989:SF1">
    <property type="entry name" value="TRANSLATION INITIATION FACTOR EIF-2B SUBUNIT GAMMA"/>
    <property type="match status" value="1"/>
</dbReference>
<dbReference type="Gene3D" id="3.90.550.10">
    <property type="entry name" value="Spore Coat Polysaccharide Biosynthesis Protein SpsA, Chain A"/>
    <property type="match status" value="1"/>
</dbReference>
<evidence type="ECO:0000313" key="13">
    <source>
        <dbReference type="EMBL" id="PAV18368.1"/>
    </source>
</evidence>
<organism evidence="13 14">
    <name type="scientific">Pyrrhoderma noxium</name>
    <dbReference type="NCBI Taxonomy" id="2282107"/>
    <lineage>
        <taxon>Eukaryota</taxon>
        <taxon>Fungi</taxon>
        <taxon>Dikarya</taxon>
        <taxon>Basidiomycota</taxon>
        <taxon>Agaricomycotina</taxon>
        <taxon>Agaricomycetes</taxon>
        <taxon>Hymenochaetales</taxon>
        <taxon>Hymenochaetaceae</taxon>
        <taxon>Pyrrhoderma</taxon>
    </lineage>
</organism>
<evidence type="ECO:0000256" key="2">
    <source>
        <dbReference type="ARBA" id="ARBA00007878"/>
    </source>
</evidence>
<evidence type="ECO:0000313" key="14">
    <source>
        <dbReference type="Proteomes" id="UP000217199"/>
    </source>
</evidence>
<dbReference type="Gene3D" id="2.160.10.10">
    <property type="entry name" value="Hexapeptide repeat proteins"/>
    <property type="match status" value="1"/>
</dbReference>
<dbReference type="PANTHER" id="PTHR45989">
    <property type="entry name" value="TRANSLATION INITIATION FACTOR EIF-2B SUBUNIT GAMMA"/>
    <property type="match status" value="1"/>
</dbReference>
<dbReference type="InterPro" id="IPR005835">
    <property type="entry name" value="NTP_transferase_dom"/>
</dbReference>
<comment type="function">
    <text evidence="8">Acts as a component of the translation initiation factor 2B (eIF2B) complex, which catalyzes the exchange of GDP for GTP on the eukaryotic initiation factor 2 (eIF2) complex gamma subunit. Its guanine nucleotide exchange factor activity is repressed when bound to eIF2 complex phosphorylated on the alpha subunit, thereby limiting the amount of methionyl-initiator methionine tRNA available to the ribosome and consequently global translation is repressed.</text>
</comment>
<evidence type="ECO:0000256" key="10">
    <source>
        <dbReference type="SAM" id="MobiDB-lite"/>
    </source>
</evidence>
<comment type="subunit">
    <text evidence="9">Component of the translation initiation factor 2B (eIF2B) complex which is a heterodecamer of two sets of five different subunits: alpha, beta, gamma, delta and epsilon. Subunits alpha, beta and delta comprise a regulatory subcomplex and subunits epsilon and gamma comprise a catalytic subcomplex. Within the complex, the hexameric regulatory complex resides at the center, with the two heterodimeric catalytic subcomplexes bound on opposite sides.</text>
</comment>
<dbReference type="GO" id="GO:0005085">
    <property type="term" value="F:guanyl-nucleotide exchange factor activity"/>
    <property type="evidence" value="ECO:0007669"/>
    <property type="project" value="TreeGrafter"/>
</dbReference>
<comment type="caution">
    <text evidence="13">The sequence shown here is derived from an EMBL/GenBank/DDBJ whole genome shotgun (WGS) entry which is preliminary data.</text>
</comment>
<dbReference type="InterPro" id="IPR029044">
    <property type="entry name" value="Nucleotide-diphossugar_trans"/>
</dbReference>
<feature type="domain" description="Nucleotidyl transferase" evidence="11">
    <location>
        <begin position="17"/>
        <end position="150"/>
    </location>
</feature>
<evidence type="ECO:0000259" key="12">
    <source>
        <dbReference type="Pfam" id="PF25084"/>
    </source>
</evidence>
<evidence type="ECO:0000256" key="1">
    <source>
        <dbReference type="ARBA" id="ARBA00004514"/>
    </source>
</evidence>
<proteinExistence type="inferred from homology"/>
<dbReference type="InParanoid" id="A0A286UFQ9"/>
<dbReference type="GO" id="GO:0002183">
    <property type="term" value="P:cytoplasmic translational initiation"/>
    <property type="evidence" value="ECO:0007669"/>
    <property type="project" value="TreeGrafter"/>
</dbReference>
<dbReference type="InterPro" id="IPR051960">
    <property type="entry name" value="eIF2B_gamma"/>
</dbReference>
<evidence type="ECO:0000256" key="7">
    <source>
        <dbReference type="ARBA" id="ARBA00044229"/>
    </source>
</evidence>
<keyword evidence="4" id="KW-0396">Initiation factor</keyword>
<dbReference type="OrthoDB" id="1733332at2759"/>
<evidence type="ECO:0000256" key="9">
    <source>
        <dbReference type="ARBA" id="ARBA00046432"/>
    </source>
</evidence>
<feature type="compositionally biased region" description="Low complexity" evidence="10">
    <location>
        <begin position="395"/>
        <end position="408"/>
    </location>
</feature>
<evidence type="ECO:0000256" key="3">
    <source>
        <dbReference type="ARBA" id="ARBA00022490"/>
    </source>
</evidence>
<accession>A0A286UFQ9</accession>
<dbReference type="Pfam" id="PF25084">
    <property type="entry name" value="LbH_EIF2B"/>
    <property type="match status" value="1"/>
</dbReference>
<evidence type="ECO:0000256" key="8">
    <source>
        <dbReference type="ARBA" id="ARBA00045373"/>
    </source>
</evidence>
<name>A0A286UFQ9_9AGAM</name>
<dbReference type="CDD" id="cd04652">
    <property type="entry name" value="LbH_eIF2B_gamma_C"/>
    <property type="match status" value="1"/>
</dbReference>
<dbReference type="Pfam" id="PF00483">
    <property type="entry name" value="NTP_transferase"/>
    <property type="match status" value="1"/>
</dbReference>
<dbReference type="GO" id="GO:0005851">
    <property type="term" value="C:eukaryotic translation initiation factor 2B complex"/>
    <property type="evidence" value="ECO:0007669"/>
    <property type="project" value="TreeGrafter"/>
</dbReference>
<keyword evidence="3" id="KW-0963">Cytoplasm</keyword>
<evidence type="ECO:0000256" key="5">
    <source>
        <dbReference type="ARBA" id="ARBA00022917"/>
    </source>
</evidence>
<dbReference type="EMBL" id="NBII01000005">
    <property type="protein sequence ID" value="PAV18368.1"/>
    <property type="molecule type" value="Genomic_DNA"/>
</dbReference>
<keyword evidence="5" id="KW-0648">Protein biosynthesis</keyword>
<evidence type="ECO:0000256" key="4">
    <source>
        <dbReference type="ARBA" id="ARBA00022540"/>
    </source>
</evidence>
<dbReference type="GO" id="GO:0005829">
    <property type="term" value="C:cytosol"/>
    <property type="evidence" value="ECO:0007669"/>
    <property type="project" value="UniProtKB-SubCell"/>
</dbReference>
<sequence>MNFTDGPSVQNPTEFLAIVLAGHGSELQPLTSNVGDQPSPKALLPIANKPVISYILNWIEEARIKDVLLICPTLHRDAINHYINSDPSSSSFSSLNVDIQTFDDTQDSPAGTAAVLSHFATRIQTDFIVLPCDFLPPPSLRLESILNNFRLNTETDGSIGTALFYEMRSRSPADTDKTTAAFEDAWGSPDPPMPIVYSSNGSGSRTLLHIDSPDSQDISPDELLLRSCTLTSYPRSTLSTRLVDADVYVLRRSVLDALLLKRSTFDSIREDFIPWLCKLSTHPAKRQKYLSILFPTSSQTHSQALALQHSTSNTPQALQKLKAPASEDSITSSPDIGDIDDTGRKTMPSLRMGLVIHHLSDGLALRANNLFAYLELNRLLLNTGAGASSQVTVGPSLSTSPSSTKPQPLIDPKATITPDTVIGSSTRIGARSSVKKSSIGSHCLIGSNVKLTGCVVLDHCVIEDGSKLDGCILGRGTKVGPRAEMSRCVTQGAYEVEEGTVIKNERLEVSDWTSRAAQGEDSDDEGEGDENSEELSE</sequence>
<comment type="subcellular location">
    <subcellularLocation>
        <location evidence="1">Cytoplasm</location>
        <location evidence="1">Cytosol</location>
    </subcellularLocation>
</comment>
<feature type="region of interest" description="Disordered" evidence="10">
    <location>
        <begin position="390"/>
        <end position="412"/>
    </location>
</feature>